<dbReference type="InterPro" id="IPR029479">
    <property type="entry name" value="Nitroreductase"/>
</dbReference>
<keyword evidence="4 5" id="KW-0560">Oxidoreductase</keyword>
<dbReference type="PIRSF" id="PIRSF005426">
    <property type="entry name" value="Frp"/>
    <property type="match status" value="1"/>
</dbReference>
<comment type="caution">
    <text evidence="7">The sequence shown here is derived from an EMBL/GenBank/DDBJ whole genome shotgun (WGS) entry which is preliminary data.</text>
</comment>
<dbReference type="InterPro" id="IPR016446">
    <property type="entry name" value="Flavin_OxRdtase_Frp"/>
</dbReference>
<dbReference type="Gene3D" id="3.40.109.10">
    <property type="entry name" value="NADH Oxidase"/>
    <property type="match status" value="1"/>
</dbReference>
<evidence type="ECO:0000256" key="5">
    <source>
        <dbReference type="PIRNR" id="PIRNR005426"/>
    </source>
</evidence>
<keyword evidence="5" id="KW-0521">NADP</keyword>
<organism evidence="7">
    <name type="scientific">Paenibacillus sp. SYP-B3998</name>
    <dbReference type="NCBI Taxonomy" id="2678564"/>
    <lineage>
        <taxon>Bacteria</taxon>
        <taxon>Bacillati</taxon>
        <taxon>Bacillota</taxon>
        <taxon>Bacilli</taxon>
        <taxon>Bacillales</taxon>
        <taxon>Paenibacillaceae</taxon>
        <taxon>Paenibacillus</taxon>
    </lineage>
</organism>
<evidence type="ECO:0000259" key="6">
    <source>
        <dbReference type="Pfam" id="PF00881"/>
    </source>
</evidence>
<dbReference type="EC" id="1.5.1.38" evidence="7"/>
<dbReference type="Pfam" id="PF00881">
    <property type="entry name" value="Nitroreductase"/>
    <property type="match status" value="1"/>
</dbReference>
<sequence>MNEIISLLQNHRSIRKFTKEAVSSEQLSAILTAAQAASTSSNIQAYSVIGITDVEVRKQLAALAGNQGYVNECPLFLVWCADLHRFEQAVQLHGNTPVTGNAENFIIATVDAALAAQNAAIAAESLGLGVVYIGGLRNNPSEVSQLLELPQLVYPVFGMCIGTPDQEPLLRPRLPQEAVYHENRYTDKPSAINVYDETIRTYMKERTGGKVDTTWSKEMAGKAMRPREHMKSFLRTQGYEIE</sequence>
<evidence type="ECO:0000256" key="1">
    <source>
        <dbReference type="ARBA" id="ARBA00008366"/>
    </source>
</evidence>
<comment type="similarity">
    <text evidence="1 5">Belongs to the flavin oxidoreductase frp family.</text>
</comment>
<dbReference type="RefSeq" id="WP_163949355.1">
    <property type="nucleotide sequence ID" value="NZ_JAAIKC010000006.1"/>
</dbReference>
<name>A0A6G4A081_9BACL</name>
<evidence type="ECO:0000313" key="7">
    <source>
        <dbReference type="EMBL" id="NEW07775.1"/>
    </source>
</evidence>
<dbReference type="PANTHER" id="PTHR43425">
    <property type="entry name" value="OXYGEN-INSENSITIVE NADPH NITROREDUCTASE"/>
    <property type="match status" value="1"/>
</dbReference>
<dbReference type="EMBL" id="JAAIKC010000006">
    <property type="protein sequence ID" value="NEW07775.1"/>
    <property type="molecule type" value="Genomic_DNA"/>
</dbReference>
<evidence type="ECO:0000256" key="2">
    <source>
        <dbReference type="ARBA" id="ARBA00022630"/>
    </source>
</evidence>
<dbReference type="SUPFAM" id="SSF55469">
    <property type="entry name" value="FMN-dependent nitroreductase-like"/>
    <property type="match status" value="1"/>
</dbReference>
<dbReference type="CDD" id="cd02146">
    <property type="entry name" value="NfsA-like"/>
    <property type="match status" value="1"/>
</dbReference>
<dbReference type="AlphaFoldDB" id="A0A6G4A081"/>
<feature type="domain" description="Nitroreductase" evidence="6">
    <location>
        <begin position="9"/>
        <end position="162"/>
    </location>
</feature>
<dbReference type="NCBIfam" id="NF008033">
    <property type="entry name" value="PRK10765.1"/>
    <property type="match status" value="1"/>
</dbReference>
<keyword evidence="3 5" id="KW-0288">FMN</keyword>
<evidence type="ECO:0000256" key="4">
    <source>
        <dbReference type="ARBA" id="ARBA00023002"/>
    </source>
</evidence>
<dbReference type="GO" id="GO:0052873">
    <property type="term" value="F:FMN reductase (NADPH) activity"/>
    <property type="evidence" value="ECO:0007669"/>
    <property type="project" value="UniProtKB-EC"/>
</dbReference>
<evidence type="ECO:0000256" key="3">
    <source>
        <dbReference type="ARBA" id="ARBA00022643"/>
    </source>
</evidence>
<dbReference type="PANTHER" id="PTHR43425:SF2">
    <property type="entry name" value="OXYGEN-INSENSITIVE NADPH NITROREDUCTASE"/>
    <property type="match status" value="1"/>
</dbReference>
<accession>A0A6G4A081</accession>
<protein>
    <submittedName>
        <fullName evidence="7">Oxygen-insensitive NADPH nitroreductase</fullName>
        <ecNumber evidence="7">1.5.1.38</ecNumber>
    </submittedName>
</protein>
<reference evidence="7" key="1">
    <citation type="submission" date="2020-02" db="EMBL/GenBank/DDBJ databases">
        <authorList>
            <person name="Shen X.-R."/>
            <person name="Zhang Y.-X."/>
        </authorList>
    </citation>
    <scope>NUCLEOTIDE SEQUENCE</scope>
    <source>
        <strain evidence="7">SYP-B3998</strain>
    </source>
</reference>
<gene>
    <name evidence="7" type="primary">nfsA</name>
    <name evidence="7" type="ORF">GK047_17380</name>
</gene>
<keyword evidence="2 5" id="KW-0285">Flavoprotein</keyword>
<dbReference type="InterPro" id="IPR000415">
    <property type="entry name" value="Nitroreductase-like"/>
</dbReference>
<proteinExistence type="inferred from homology"/>